<dbReference type="InterPro" id="IPR012337">
    <property type="entry name" value="RNaseH-like_sf"/>
</dbReference>
<feature type="domain" description="Zinc finger DNA-directed DNA polymerase family B alpha" evidence="16">
    <location>
        <begin position="1138"/>
        <end position="1275"/>
    </location>
</feature>
<keyword evidence="7" id="KW-0863">Zinc-finger</keyword>
<keyword evidence="9 12" id="KW-0239">DNA-directed DNA polymerase</keyword>
<feature type="domain" description="DNA-directed DNA polymerase family B exonuclease" evidence="15">
    <location>
        <begin position="345"/>
        <end position="540"/>
    </location>
</feature>
<dbReference type="PROSITE" id="PS00116">
    <property type="entry name" value="DNA_POLYMERASE_B"/>
    <property type="match status" value="1"/>
</dbReference>
<evidence type="ECO:0000256" key="11">
    <source>
        <dbReference type="ARBA" id="ARBA00023242"/>
    </source>
</evidence>
<dbReference type="PANTHER" id="PTHR45861:SF1">
    <property type="entry name" value="DNA POLYMERASE ALPHA CATALYTIC SUBUNIT"/>
    <property type="match status" value="1"/>
</dbReference>
<dbReference type="InterPro" id="IPR036397">
    <property type="entry name" value="RNaseH_sf"/>
</dbReference>
<evidence type="ECO:0000256" key="10">
    <source>
        <dbReference type="ARBA" id="ARBA00023125"/>
    </source>
</evidence>
<dbReference type="CDD" id="cd05776">
    <property type="entry name" value="DNA_polB_alpha_exo"/>
    <property type="match status" value="1"/>
</dbReference>
<keyword evidence="6" id="KW-0479">Metal-binding</keyword>
<dbReference type="Pfam" id="PF00136">
    <property type="entry name" value="DNA_pol_B"/>
    <property type="match status" value="1"/>
</dbReference>
<dbReference type="NCBIfam" id="TIGR00592">
    <property type="entry name" value="pol2"/>
    <property type="match status" value="1"/>
</dbReference>
<dbReference type="InterPro" id="IPR023211">
    <property type="entry name" value="DNA_pol_palm_dom_sf"/>
</dbReference>
<evidence type="ECO:0000256" key="8">
    <source>
        <dbReference type="ARBA" id="ARBA00022833"/>
    </source>
</evidence>
<dbReference type="Pfam" id="PF03104">
    <property type="entry name" value="DNA_pol_B_exo1"/>
    <property type="match status" value="1"/>
</dbReference>
<dbReference type="PANTHER" id="PTHR45861">
    <property type="entry name" value="DNA POLYMERASE ALPHA CATALYTIC SUBUNIT"/>
    <property type="match status" value="1"/>
</dbReference>
<dbReference type="InterPro" id="IPR006133">
    <property type="entry name" value="DNA-dir_DNA_pol_B_exonuc"/>
</dbReference>
<dbReference type="Gene3D" id="2.40.50.730">
    <property type="match status" value="1"/>
</dbReference>
<organism evidence="17 18">
    <name type="scientific">Paramicrosporidium saccamoebae</name>
    <dbReference type="NCBI Taxonomy" id="1246581"/>
    <lineage>
        <taxon>Eukaryota</taxon>
        <taxon>Fungi</taxon>
        <taxon>Fungi incertae sedis</taxon>
        <taxon>Cryptomycota</taxon>
        <taxon>Cryptomycota incertae sedis</taxon>
        <taxon>Paramicrosporidium</taxon>
    </lineage>
</organism>
<gene>
    <name evidence="17" type="ORF">PSACC_01933</name>
</gene>
<dbReference type="Gene3D" id="6.10.10.100">
    <property type="match status" value="1"/>
</dbReference>
<keyword evidence="18" id="KW-1185">Reference proteome</keyword>
<dbReference type="CDD" id="cd05532">
    <property type="entry name" value="POLBc_alpha"/>
    <property type="match status" value="1"/>
</dbReference>
<dbReference type="STRING" id="1246581.A0A2H9TKD8"/>
<feature type="domain" description="DNA-directed DNA polymerase family B multifunctional" evidence="14">
    <location>
        <begin position="638"/>
        <end position="1099"/>
    </location>
</feature>
<dbReference type="InterPro" id="IPR043502">
    <property type="entry name" value="DNA/RNA_pol_sf"/>
</dbReference>
<evidence type="ECO:0000259" key="16">
    <source>
        <dbReference type="Pfam" id="PF08996"/>
    </source>
</evidence>
<dbReference type="GO" id="GO:0006273">
    <property type="term" value="P:lagging strand elongation"/>
    <property type="evidence" value="ECO:0007669"/>
    <property type="project" value="TreeGrafter"/>
</dbReference>
<keyword evidence="5 12" id="KW-0235">DNA replication</keyword>
<comment type="catalytic activity">
    <reaction evidence="12">
        <text>DNA(n) + a 2'-deoxyribonucleoside 5'-triphosphate = DNA(n+1) + diphosphate</text>
        <dbReference type="Rhea" id="RHEA:22508"/>
        <dbReference type="Rhea" id="RHEA-COMP:17339"/>
        <dbReference type="Rhea" id="RHEA-COMP:17340"/>
        <dbReference type="ChEBI" id="CHEBI:33019"/>
        <dbReference type="ChEBI" id="CHEBI:61560"/>
        <dbReference type="ChEBI" id="CHEBI:173112"/>
        <dbReference type="EC" id="2.7.7.7"/>
    </reaction>
</comment>
<dbReference type="GO" id="GO:0005658">
    <property type="term" value="C:alpha DNA polymerase:primase complex"/>
    <property type="evidence" value="ECO:0007669"/>
    <property type="project" value="TreeGrafter"/>
</dbReference>
<evidence type="ECO:0000313" key="18">
    <source>
        <dbReference type="Proteomes" id="UP000240830"/>
    </source>
</evidence>
<dbReference type="SUPFAM" id="SSF53098">
    <property type="entry name" value="Ribonuclease H-like"/>
    <property type="match status" value="1"/>
</dbReference>
<evidence type="ECO:0000256" key="12">
    <source>
        <dbReference type="RuleBase" id="RU000442"/>
    </source>
</evidence>
<dbReference type="GO" id="GO:1902975">
    <property type="term" value="P:mitotic DNA replication initiation"/>
    <property type="evidence" value="ECO:0007669"/>
    <property type="project" value="InterPro"/>
</dbReference>
<keyword evidence="4 12" id="KW-0548">Nucleotidyltransferase</keyword>
<evidence type="ECO:0000256" key="3">
    <source>
        <dbReference type="ARBA" id="ARBA00022679"/>
    </source>
</evidence>
<evidence type="ECO:0000256" key="9">
    <source>
        <dbReference type="ARBA" id="ARBA00022932"/>
    </source>
</evidence>
<evidence type="ECO:0000256" key="1">
    <source>
        <dbReference type="ARBA" id="ARBA00004123"/>
    </source>
</evidence>
<dbReference type="InterPro" id="IPR045846">
    <property type="entry name" value="POLBc_alpha"/>
</dbReference>
<dbReference type="Gene3D" id="3.90.1600.10">
    <property type="entry name" value="Palm domain of DNA polymerase"/>
    <property type="match status" value="1"/>
</dbReference>
<evidence type="ECO:0000259" key="15">
    <source>
        <dbReference type="Pfam" id="PF03104"/>
    </source>
</evidence>
<feature type="compositionally biased region" description="Basic and acidic residues" evidence="13">
    <location>
        <begin position="1"/>
        <end position="31"/>
    </location>
</feature>
<comment type="caution">
    <text evidence="17">The sequence shown here is derived from an EMBL/GenBank/DDBJ whole genome shotgun (WGS) entry which is preliminary data.</text>
</comment>
<dbReference type="EC" id="2.7.7.7" evidence="12"/>
<keyword evidence="11" id="KW-0539">Nucleus</keyword>
<evidence type="ECO:0000256" key="5">
    <source>
        <dbReference type="ARBA" id="ARBA00022705"/>
    </source>
</evidence>
<dbReference type="InterPro" id="IPR006172">
    <property type="entry name" value="DNA-dir_DNA_pol_B"/>
</dbReference>
<dbReference type="OrthoDB" id="6755010at2759"/>
<evidence type="ECO:0000313" key="17">
    <source>
        <dbReference type="EMBL" id="PJF18231.1"/>
    </source>
</evidence>
<dbReference type="GO" id="GO:0006272">
    <property type="term" value="P:leading strand elongation"/>
    <property type="evidence" value="ECO:0007669"/>
    <property type="project" value="TreeGrafter"/>
</dbReference>
<dbReference type="Proteomes" id="UP000240830">
    <property type="component" value="Unassembled WGS sequence"/>
</dbReference>
<dbReference type="InterPro" id="IPR017964">
    <property type="entry name" value="DNA-dir_DNA_pol_B_CS"/>
</dbReference>
<dbReference type="EMBL" id="MTSL01000134">
    <property type="protein sequence ID" value="PJF18231.1"/>
    <property type="molecule type" value="Genomic_DNA"/>
</dbReference>
<dbReference type="Gene3D" id="3.30.70.2820">
    <property type="match status" value="1"/>
</dbReference>
<dbReference type="SMART" id="SM00486">
    <property type="entry name" value="POLBc"/>
    <property type="match status" value="1"/>
</dbReference>
<evidence type="ECO:0000256" key="7">
    <source>
        <dbReference type="ARBA" id="ARBA00022771"/>
    </source>
</evidence>
<dbReference type="PRINTS" id="PR00106">
    <property type="entry name" value="DNAPOLB"/>
</dbReference>
<dbReference type="InterPro" id="IPR038256">
    <property type="entry name" value="Pol_alpha_znc_sf"/>
</dbReference>
<feature type="compositionally biased region" description="Polar residues" evidence="13">
    <location>
        <begin position="34"/>
        <end position="43"/>
    </location>
</feature>
<comment type="similarity">
    <text evidence="2 12">Belongs to the DNA polymerase type-B family.</text>
</comment>
<evidence type="ECO:0000256" key="4">
    <source>
        <dbReference type="ARBA" id="ARBA00022695"/>
    </source>
</evidence>
<dbReference type="Gene3D" id="3.30.420.10">
    <property type="entry name" value="Ribonuclease H-like superfamily/Ribonuclease H"/>
    <property type="match status" value="1"/>
</dbReference>
<dbReference type="GO" id="GO:0000166">
    <property type="term" value="F:nucleotide binding"/>
    <property type="evidence" value="ECO:0007669"/>
    <property type="project" value="InterPro"/>
</dbReference>
<dbReference type="SUPFAM" id="SSF56672">
    <property type="entry name" value="DNA/RNA polymerases"/>
    <property type="match status" value="1"/>
</dbReference>
<dbReference type="Pfam" id="PF08996">
    <property type="entry name" value="zf-DNA_Pol"/>
    <property type="match status" value="1"/>
</dbReference>
<dbReference type="GO" id="GO:0003697">
    <property type="term" value="F:single-stranded DNA binding"/>
    <property type="evidence" value="ECO:0007669"/>
    <property type="project" value="TreeGrafter"/>
</dbReference>
<accession>A0A2H9TKD8</accession>
<dbReference type="Gene3D" id="1.10.287.690">
    <property type="entry name" value="Helix hairpin bin"/>
    <property type="match status" value="1"/>
</dbReference>
<dbReference type="GO" id="GO:0003887">
    <property type="term" value="F:DNA-directed DNA polymerase activity"/>
    <property type="evidence" value="ECO:0007669"/>
    <property type="project" value="UniProtKB-KW"/>
</dbReference>
<evidence type="ECO:0000256" key="13">
    <source>
        <dbReference type="SAM" id="MobiDB-lite"/>
    </source>
</evidence>
<evidence type="ECO:0000259" key="14">
    <source>
        <dbReference type="Pfam" id="PF00136"/>
    </source>
</evidence>
<dbReference type="Gene3D" id="1.10.3200.20">
    <property type="entry name" value="DNA Polymerase alpha, zinc finger"/>
    <property type="match status" value="1"/>
</dbReference>
<dbReference type="GO" id="GO:0003688">
    <property type="term" value="F:DNA replication origin binding"/>
    <property type="evidence" value="ECO:0007669"/>
    <property type="project" value="TreeGrafter"/>
</dbReference>
<dbReference type="InterPro" id="IPR006134">
    <property type="entry name" value="DNA-dir_DNA_pol_B_multi_dom"/>
</dbReference>
<dbReference type="InterPro" id="IPR015088">
    <property type="entry name" value="Znf_DNA-dir_DNA_pol_B_alpha"/>
</dbReference>
<dbReference type="GO" id="GO:0008270">
    <property type="term" value="F:zinc ion binding"/>
    <property type="evidence" value="ECO:0007669"/>
    <property type="project" value="UniProtKB-KW"/>
</dbReference>
<keyword evidence="8" id="KW-0862">Zinc</keyword>
<protein>
    <recommendedName>
        <fullName evidence="12">DNA polymerase</fullName>
        <ecNumber evidence="12">2.7.7.7</ecNumber>
    </recommendedName>
</protein>
<sequence length="1308" mass="148023">MEQRDRKARHDSLAELRRLRTEGGNRMETLPRTEPSSHAASQSSDEEFIEHVPKRPFFKRTEPRLDPTVLQDDDYFQSLLSQMDAEIGPEAELETTSQEMAPVKREMESILSSEFAPEDGLFEMDDRLLKEQLQMVNWSDLEDEMQTDQTQNNLPSNHVDLNDKMQVDQTGKLKDEVHRTETPTEEPSAVETPVIETVQIEPLEESAPLSSTSVNISNGEVVNFYFMDAFEKPNGTIFLFGKVPQGNSFASCCVTVTNMKRNLFFLPRECLLDTEDEVTLKDVHEEISAIAAKYRIGRFGCKKVMRRYAFEMANIPVEADYIKMVYPFAEGPMLPKDLSGNSFSHVFGTGTSALELFLVKRKIMGPCWLRFTPKTVSKRNVSWCKVEMEVDDPKSIIPLINGPETPAMTVLSLSIRTVVHEESKTHEVVSASGLVYNSVQVDGNAGGEKPKCNAVFSVARETENLGFTQKFMEQTANQYGGRVELAKNERALLGYLIAMIHRSDPDIIVGHNFLGFDLGVLLHRMRACKVDFWSRLGRLNWSQYSYPSFSYVDGPRPSQAPLKHHMQNDSLQTLVETQLQQERVAMDYDRVREFFATPDQLVFLLRHCERDAFFQASLMFQLMVLPLTKQLTNIAGNLWSRTMVGARAERNEFLLLHEFHSQKYLCPDKGHQYEVPTREDQEETEAIPAAKGKRKPTYAGGLVLEPKKGLYDNIVLLLDFNSLYPSIIQEYNICFTTIERDYSTGEDVMPTPPEPGTPLGLLPKILANLVARRRQIKTLMKDPKIAPGAYAQLHIRQQALKLTANSMYGCLGFAHSRFFAKPLAMLITGKGREILQNTVDLAQSQCRLEVVYGDTDSVMIHTGTRNLSEARRMGQLLKKTVNEKYRLLEIEIDGVFEKLLLLKKKKYAAVIMEERADGSVKRRIETKGLDLVRRDWCPLSVNTSNQVLQRILSETTGSEAMEGVQHSTHASDEVESIPRTPYTSDEVVEGIHNILTTVATQVMTNQIPLEQYIISKPEQYHDSKTQPHVVVALRMKERGIAVRAGDTIPYIICGSARKDGALADHAFHPDDVRKDHLQVDTDWYLAQQVHPCVTRLCEHLAGTDAGRLAACLGLDAAKYHSRTIPAGEDETVRLTAFLTDEEKFRNVEHLTLVCLACRGSFEFRSLLVTGPEGQTISGLDCPCGQRISPITFHCQLLAVLARHIAEYYLGWMDCDEPACRSATRQPCVYETRCSVDTCRGAMRPRYPAGRLYSQLLYYRSLLEGKPATAEWKAVIVEHEPLRLELQRRLEKCAYPIISLGDIFSFVKL</sequence>
<dbReference type="FunFam" id="3.30.70.2820:FF:000001">
    <property type="entry name" value="DNA polymerase"/>
    <property type="match status" value="1"/>
</dbReference>
<feature type="region of interest" description="Disordered" evidence="13">
    <location>
        <begin position="1"/>
        <end position="49"/>
    </location>
</feature>
<dbReference type="InterPro" id="IPR042087">
    <property type="entry name" value="DNA_pol_B_thumb"/>
</dbReference>
<keyword evidence="3 12" id="KW-0808">Transferase</keyword>
<comment type="subcellular location">
    <subcellularLocation>
        <location evidence="1">Nucleus</location>
    </subcellularLocation>
</comment>
<dbReference type="GO" id="GO:0003682">
    <property type="term" value="F:chromatin binding"/>
    <property type="evidence" value="ECO:0007669"/>
    <property type="project" value="TreeGrafter"/>
</dbReference>
<evidence type="ECO:0000256" key="2">
    <source>
        <dbReference type="ARBA" id="ARBA00005755"/>
    </source>
</evidence>
<evidence type="ECO:0000256" key="6">
    <source>
        <dbReference type="ARBA" id="ARBA00022723"/>
    </source>
</evidence>
<proteinExistence type="inferred from homology"/>
<keyword evidence="10 12" id="KW-0238">DNA-binding</keyword>
<name>A0A2H9TKD8_9FUNG</name>
<dbReference type="Gene3D" id="1.10.132.60">
    <property type="entry name" value="DNA polymerase family B, C-terminal domain"/>
    <property type="match status" value="1"/>
</dbReference>
<reference evidence="17 18" key="1">
    <citation type="submission" date="2016-10" db="EMBL/GenBank/DDBJ databases">
        <title>The genome of Paramicrosporidium saccamoebae is the missing link in understanding Cryptomycota and Microsporidia evolution.</title>
        <authorList>
            <person name="Quandt C.A."/>
            <person name="Beaudet D."/>
            <person name="Corsaro D."/>
            <person name="Michel R."/>
            <person name="Corradi N."/>
            <person name="James T."/>
        </authorList>
    </citation>
    <scope>NUCLEOTIDE SEQUENCE [LARGE SCALE GENOMIC DNA]</scope>
    <source>
        <strain evidence="17 18">KSL3</strain>
    </source>
</reference>